<dbReference type="Pfam" id="PF26337">
    <property type="entry name" value="Gtf3_C"/>
    <property type="match status" value="1"/>
</dbReference>
<evidence type="ECO:0000256" key="5">
    <source>
        <dbReference type="HAMAP-Rule" id="MF_00841"/>
    </source>
</evidence>
<comment type="pathway">
    <text evidence="1 5">Protein modification; protein glycosylation.</text>
</comment>
<feature type="domain" description="Glucosyltransferase 3-like N-terminal" evidence="6">
    <location>
        <begin position="3"/>
        <end position="154"/>
    </location>
</feature>
<accession>A0A6G4NA10</accession>
<dbReference type="AlphaFoldDB" id="A0A6G4NA10"/>
<dbReference type="InterPro" id="IPR058592">
    <property type="entry name" value="Gtf3_C"/>
</dbReference>
<keyword evidence="2 5" id="KW-0328">Glycosyltransferase</keyword>
<organism evidence="8">
    <name type="scientific">Streptococcus salivarius</name>
    <dbReference type="NCBI Taxonomy" id="1304"/>
    <lineage>
        <taxon>Bacteria</taxon>
        <taxon>Bacillati</taxon>
        <taxon>Bacillota</taxon>
        <taxon>Bacilli</taxon>
        <taxon>Lactobacillales</taxon>
        <taxon>Streptococcaceae</taxon>
        <taxon>Streptococcus</taxon>
    </lineage>
</organism>
<evidence type="ECO:0000256" key="3">
    <source>
        <dbReference type="ARBA" id="ARBA00022679"/>
    </source>
</evidence>
<dbReference type="InterPro" id="IPR058591">
    <property type="entry name" value="Gtf3_N"/>
</dbReference>
<dbReference type="Gene3D" id="3.40.50.2000">
    <property type="entry name" value="Glycogen Phosphorylase B"/>
    <property type="match status" value="2"/>
</dbReference>
<comment type="function">
    <text evidence="5">Required for polymorphic O-glycosylation of the serine-rich repeat protein in this bacteria. Catalyzes the second step in glycosylation by transferring glucose from UDP-glucose to the terminal GlcNAc moiety of the 3-O-(N-acetyl-alpha-D-glucosaminyl)-L-seryl-[protein] resulting from the first glycosylation step.</text>
</comment>
<protein>
    <recommendedName>
        <fullName evidence="5">Glucosyltransferase 3</fullName>
        <ecNumber evidence="5">2.4.1.-</ecNumber>
    </recommendedName>
</protein>
<dbReference type="EMBL" id="JAAJBE010000004">
    <property type="protein sequence ID" value="NGG27436.1"/>
    <property type="molecule type" value="Genomic_DNA"/>
</dbReference>
<feature type="binding site" evidence="5">
    <location>
        <position position="180"/>
    </location>
    <ligand>
        <name>UDP</name>
        <dbReference type="ChEBI" id="CHEBI:58223"/>
    </ligand>
</feature>
<gene>
    <name evidence="5" type="primary">gtf3</name>
    <name evidence="8" type="ORF">G5S97_02595</name>
</gene>
<dbReference type="SUPFAM" id="SSF53756">
    <property type="entry name" value="UDP-Glycosyltransferase/glycogen phosphorylase"/>
    <property type="match status" value="1"/>
</dbReference>
<comment type="caution">
    <text evidence="8">The sequence shown here is derived from an EMBL/GenBank/DDBJ whole genome shotgun (WGS) entry which is preliminary data.</text>
</comment>
<evidence type="ECO:0000259" key="6">
    <source>
        <dbReference type="Pfam" id="PF26334"/>
    </source>
</evidence>
<feature type="domain" description="Glucosyltransferase 3-like C-terminal" evidence="7">
    <location>
        <begin position="172"/>
        <end position="329"/>
    </location>
</feature>
<dbReference type="GO" id="GO:0000166">
    <property type="term" value="F:nucleotide binding"/>
    <property type="evidence" value="ECO:0007669"/>
    <property type="project" value="UniProtKB-KW"/>
</dbReference>
<evidence type="ECO:0000256" key="1">
    <source>
        <dbReference type="ARBA" id="ARBA00004922"/>
    </source>
</evidence>
<feature type="binding site" evidence="5">
    <location>
        <begin position="250"/>
        <end position="255"/>
    </location>
    <ligand>
        <name>UDP</name>
        <dbReference type="ChEBI" id="CHEBI:58223"/>
    </ligand>
</feature>
<dbReference type="HAMAP" id="MF_00841">
    <property type="entry name" value="Gtf3"/>
    <property type="match status" value="1"/>
</dbReference>
<keyword evidence="3 5" id="KW-0808">Transferase</keyword>
<evidence type="ECO:0000256" key="4">
    <source>
        <dbReference type="ARBA" id="ARBA00022741"/>
    </source>
</evidence>
<sequence length="336" mass="38290">MTKVHITNLYGMAGDSTVILAQNAVTDIARTLGYREIGIYFYNISTDSPSERSKRLDGIMASISFGDIVIFQSPTWNGWEFDAEFVAKLKDLRVKLVIFIHDVIPLMFRDNAYLMPTYMEMFNQADVIIAPSQQMVNRLCEAGLTVEKILIQEFWDHPHNLSLNQPVFKKEIFFAGSLTRFPELQNWVYETPLRVFANEPKSNPEANLVIEGWKRNEELLMELSKGGFGLVWNTQYNDGENVDYYEMNISHKLSTYLAAGIPVIVPNTLSNSHLIEERGLGFAVNSLEEANQLVQNMAPESYQEISSRAQGFAFLLKEGYITKKLLIDAINFLFTL</sequence>
<dbReference type="Pfam" id="PF26334">
    <property type="entry name" value="Gtf3_N"/>
    <property type="match status" value="1"/>
</dbReference>
<keyword evidence="4 5" id="KW-0547">Nucleotide-binding</keyword>
<reference evidence="8" key="1">
    <citation type="submission" date="2020-02" db="EMBL/GenBank/DDBJ databases">
        <title>Antibiotic resistance/susceptibility profiles of lactic acid-producing cocci isolated from the human vagina, and analysis of the genetic basis of atypical resistances.</title>
        <authorList>
            <person name="Sirichoat A."/>
            <person name="Florez A.B."/>
            <person name="Vazquez L."/>
            <person name="Buppasiri P."/>
            <person name="Panya M."/>
            <person name="Lulitanond V."/>
            <person name="Mayo B."/>
        </authorList>
    </citation>
    <scope>NUCLEOTIDE SEQUENCE</scope>
    <source>
        <strain evidence="8">VA08-2AN</strain>
    </source>
</reference>
<dbReference type="PIRSF" id="PIRSF007023">
    <property type="entry name" value="UDP-Galf_transf"/>
    <property type="match status" value="1"/>
</dbReference>
<evidence type="ECO:0000259" key="7">
    <source>
        <dbReference type="Pfam" id="PF26337"/>
    </source>
</evidence>
<comment type="domain">
    <text evidence="5">Dimerizes via the C-terminus; dimerization is required for tetramer formation. Binds protein substrate via an exposed loop in the N-terminus.</text>
</comment>
<proteinExistence type="inferred from homology"/>
<comment type="subunit">
    <text evidence="5">Homotetramer; a dimer of dimers.</text>
</comment>
<dbReference type="UniPathway" id="UPA00378"/>
<evidence type="ECO:0000256" key="2">
    <source>
        <dbReference type="ARBA" id="ARBA00022676"/>
    </source>
</evidence>
<comment type="similarity">
    <text evidence="5">Belongs to the Gtf3 glucosyltransferase family.</text>
</comment>
<name>A0A6G4NA10_STRSL</name>
<dbReference type="GO" id="GO:0035251">
    <property type="term" value="F:UDP-glucosyltransferase activity"/>
    <property type="evidence" value="ECO:0007669"/>
    <property type="project" value="UniProtKB-UniRule"/>
</dbReference>
<feature type="binding site" evidence="5">
    <location>
        <position position="17"/>
    </location>
    <ligand>
        <name>UDP</name>
        <dbReference type="ChEBI" id="CHEBI:58223"/>
    </ligand>
</feature>
<dbReference type="InterPro" id="IPR043676">
    <property type="entry name" value="Gtf3"/>
</dbReference>
<dbReference type="RefSeq" id="WP_164332106.1">
    <property type="nucleotide sequence ID" value="NZ_JAAJBE010000004.1"/>
</dbReference>
<evidence type="ECO:0000313" key="8">
    <source>
        <dbReference type="EMBL" id="NGG27436.1"/>
    </source>
</evidence>
<dbReference type="EC" id="2.4.1.-" evidence="5"/>